<dbReference type="AlphaFoldDB" id="A0AB34GDW6"/>
<evidence type="ECO:0000256" key="1">
    <source>
        <dbReference type="SAM" id="MobiDB-lite"/>
    </source>
</evidence>
<evidence type="ECO:0000313" key="2">
    <source>
        <dbReference type="EMBL" id="KAJ8778098.1"/>
    </source>
</evidence>
<dbReference type="EMBL" id="JAIQCJ010002272">
    <property type="protein sequence ID" value="KAJ8778098.1"/>
    <property type="molecule type" value="Genomic_DNA"/>
</dbReference>
<name>A0AB34GDW6_ESCRO</name>
<sequence>MLLDESVRWLRKAVDPGLGASGRGGRSTAEPRRPAAGSGKPGLLGVVTATERRNEDPPNRWFPRRPEKRGEAVRGPDGQSPASPPPPPRPAPLPHSPVLARFKPFWRRRGPR</sequence>
<keyword evidence="3" id="KW-1185">Reference proteome</keyword>
<protein>
    <submittedName>
        <fullName evidence="2">Uncharacterized protein</fullName>
    </submittedName>
</protein>
<feature type="region of interest" description="Disordered" evidence="1">
    <location>
        <begin position="11"/>
        <end position="112"/>
    </location>
</feature>
<proteinExistence type="predicted"/>
<accession>A0AB34GDW6</accession>
<feature type="compositionally biased region" description="Basic and acidic residues" evidence="1">
    <location>
        <begin position="50"/>
        <end position="74"/>
    </location>
</feature>
<feature type="compositionally biased region" description="Pro residues" evidence="1">
    <location>
        <begin position="82"/>
        <end position="95"/>
    </location>
</feature>
<dbReference type="Proteomes" id="UP001159641">
    <property type="component" value="Unassembled WGS sequence"/>
</dbReference>
<evidence type="ECO:0000313" key="3">
    <source>
        <dbReference type="Proteomes" id="UP001159641"/>
    </source>
</evidence>
<gene>
    <name evidence="2" type="ORF">J1605_013958</name>
</gene>
<organism evidence="2 3">
    <name type="scientific">Eschrichtius robustus</name>
    <name type="common">California gray whale</name>
    <name type="synonym">Eschrichtius gibbosus</name>
    <dbReference type="NCBI Taxonomy" id="9764"/>
    <lineage>
        <taxon>Eukaryota</taxon>
        <taxon>Metazoa</taxon>
        <taxon>Chordata</taxon>
        <taxon>Craniata</taxon>
        <taxon>Vertebrata</taxon>
        <taxon>Euteleostomi</taxon>
        <taxon>Mammalia</taxon>
        <taxon>Eutheria</taxon>
        <taxon>Laurasiatheria</taxon>
        <taxon>Artiodactyla</taxon>
        <taxon>Whippomorpha</taxon>
        <taxon>Cetacea</taxon>
        <taxon>Mysticeti</taxon>
        <taxon>Eschrichtiidae</taxon>
        <taxon>Eschrichtius</taxon>
    </lineage>
</organism>
<comment type="caution">
    <text evidence="2">The sequence shown here is derived from an EMBL/GenBank/DDBJ whole genome shotgun (WGS) entry which is preliminary data.</text>
</comment>
<reference evidence="2 3" key="1">
    <citation type="submission" date="2022-11" db="EMBL/GenBank/DDBJ databases">
        <title>Whole genome sequence of Eschrichtius robustus ER-17-0199.</title>
        <authorList>
            <person name="Bruniche-Olsen A."/>
            <person name="Black A.N."/>
            <person name="Fields C.J."/>
            <person name="Walden K."/>
            <person name="Dewoody J.A."/>
        </authorList>
    </citation>
    <scope>NUCLEOTIDE SEQUENCE [LARGE SCALE GENOMIC DNA]</scope>
    <source>
        <strain evidence="2">ER-17-0199</strain>
        <tissue evidence="2">Blubber</tissue>
    </source>
</reference>